<gene>
    <name evidence="1" type="ORF">CCMP2556_LOCUS26149</name>
    <name evidence="2" type="ORF">CCMP2556_LOCUS26150</name>
</gene>
<feature type="non-terminal residue" evidence="1">
    <location>
        <position position="56"/>
    </location>
</feature>
<name>A0ABP0ML65_9DINO</name>
<comment type="caution">
    <text evidence="1">The sequence shown here is derived from an EMBL/GenBank/DDBJ whole genome shotgun (WGS) entry which is preliminary data.</text>
</comment>
<reference evidence="1 3" key="1">
    <citation type="submission" date="2024-02" db="EMBL/GenBank/DDBJ databases">
        <authorList>
            <person name="Chen Y."/>
            <person name="Shah S."/>
            <person name="Dougan E. K."/>
            <person name="Thang M."/>
            <person name="Chan C."/>
        </authorList>
    </citation>
    <scope>NUCLEOTIDE SEQUENCE [LARGE SCALE GENOMIC DNA]</scope>
</reference>
<evidence type="ECO:0000313" key="2">
    <source>
        <dbReference type="EMBL" id="CAK9051578.1"/>
    </source>
</evidence>
<feature type="non-terminal residue" evidence="1">
    <location>
        <position position="1"/>
    </location>
</feature>
<protein>
    <submittedName>
        <fullName evidence="1">Uncharacterized protein</fullName>
    </submittedName>
</protein>
<dbReference type="EMBL" id="CAXAMN010017964">
    <property type="protein sequence ID" value="CAK9051578.1"/>
    <property type="molecule type" value="Genomic_DNA"/>
</dbReference>
<accession>A0ABP0ML65</accession>
<dbReference type="EMBL" id="CAXAMN010017963">
    <property type="protein sequence ID" value="CAK9051577.1"/>
    <property type="molecule type" value="Genomic_DNA"/>
</dbReference>
<proteinExistence type="predicted"/>
<evidence type="ECO:0000313" key="1">
    <source>
        <dbReference type="EMBL" id="CAK9051577.1"/>
    </source>
</evidence>
<evidence type="ECO:0000313" key="3">
    <source>
        <dbReference type="Proteomes" id="UP001642484"/>
    </source>
</evidence>
<organism evidence="1 3">
    <name type="scientific">Durusdinium trenchii</name>
    <dbReference type="NCBI Taxonomy" id="1381693"/>
    <lineage>
        <taxon>Eukaryota</taxon>
        <taxon>Sar</taxon>
        <taxon>Alveolata</taxon>
        <taxon>Dinophyceae</taxon>
        <taxon>Suessiales</taxon>
        <taxon>Symbiodiniaceae</taxon>
        <taxon>Durusdinium</taxon>
    </lineage>
</organism>
<keyword evidence="3" id="KW-1185">Reference proteome</keyword>
<dbReference type="Proteomes" id="UP001642484">
    <property type="component" value="Unassembled WGS sequence"/>
</dbReference>
<sequence>VAAKRIQTEDLPTPAGMPFKDEVIELTEDGRRCRQTLRAHKKPQSCLFDLKKLEDG</sequence>